<feature type="region of interest" description="Disordered" evidence="1">
    <location>
        <begin position="1"/>
        <end position="36"/>
    </location>
</feature>
<evidence type="ECO:0000313" key="2">
    <source>
        <dbReference type="EMBL" id="JAD80255.1"/>
    </source>
</evidence>
<name>A0A0A9D3N2_ARUDO</name>
<evidence type="ECO:0000256" key="1">
    <source>
        <dbReference type="SAM" id="MobiDB-lite"/>
    </source>
</evidence>
<feature type="compositionally biased region" description="Basic and acidic residues" evidence="1">
    <location>
        <begin position="14"/>
        <end position="24"/>
    </location>
</feature>
<sequence>MSGSYSKAHIISQRYKESPNDTSRRKSTMNIRNAKR</sequence>
<organism evidence="2">
    <name type="scientific">Arundo donax</name>
    <name type="common">Giant reed</name>
    <name type="synonym">Donax arundinaceus</name>
    <dbReference type="NCBI Taxonomy" id="35708"/>
    <lineage>
        <taxon>Eukaryota</taxon>
        <taxon>Viridiplantae</taxon>
        <taxon>Streptophyta</taxon>
        <taxon>Embryophyta</taxon>
        <taxon>Tracheophyta</taxon>
        <taxon>Spermatophyta</taxon>
        <taxon>Magnoliopsida</taxon>
        <taxon>Liliopsida</taxon>
        <taxon>Poales</taxon>
        <taxon>Poaceae</taxon>
        <taxon>PACMAD clade</taxon>
        <taxon>Arundinoideae</taxon>
        <taxon>Arundineae</taxon>
        <taxon>Arundo</taxon>
    </lineage>
</organism>
<dbReference type="EMBL" id="GBRH01217640">
    <property type="protein sequence ID" value="JAD80255.1"/>
    <property type="molecule type" value="Transcribed_RNA"/>
</dbReference>
<reference evidence="2" key="1">
    <citation type="submission" date="2014-09" db="EMBL/GenBank/DDBJ databases">
        <authorList>
            <person name="Magalhaes I.L.F."/>
            <person name="Oliveira U."/>
            <person name="Santos F.R."/>
            <person name="Vidigal T.H.D.A."/>
            <person name="Brescovit A.D."/>
            <person name="Santos A.J."/>
        </authorList>
    </citation>
    <scope>NUCLEOTIDE SEQUENCE</scope>
    <source>
        <tissue evidence="2">Shoot tissue taken approximately 20 cm above the soil surface</tissue>
    </source>
</reference>
<proteinExistence type="predicted"/>
<accession>A0A0A9D3N2</accession>
<reference evidence="2" key="2">
    <citation type="journal article" date="2015" name="Data Brief">
        <title>Shoot transcriptome of the giant reed, Arundo donax.</title>
        <authorList>
            <person name="Barrero R.A."/>
            <person name="Guerrero F.D."/>
            <person name="Moolhuijzen P."/>
            <person name="Goolsby J.A."/>
            <person name="Tidwell J."/>
            <person name="Bellgard S.E."/>
            <person name="Bellgard M.I."/>
        </authorList>
    </citation>
    <scope>NUCLEOTIDE SEQUENCE</scope>
    <source>
        <tissue evidence="2">Shoot tissue taken approximately 20 cm above the soil surface</tissue>
    </source>
</reference>
<dbReference type="AlphaFoldDB" id="A0A0A9D3N2"/>
<protein>
    <submittedName>
        <fullName evidence="2">Uncharacterized protein</fullName>
    </submittedName>
</protein>